<feature type="domain" description="Peroxisomal multifunctional enzyme type 2-like N-terminal" evidence="3">
    <location>
        <begin position="18"/>
        <end position="148"/>
    </location>
</feature>
<proteinExistence type="inferred from homology"/>
<name>A0ABX6IDV6_9ACTN</name>
<accession>A0ABX6IDV6</accession>
<dbReference type="PANTHER" id="PTHR13078:SF56">
    <property type="entry name" value="PEROXISOMAL MULTIFUNCTIONAL ENZYME TYPE 2"/>
    <property type="match status" value="1"/>
</dbReference>
<dbReference type="Gene3D" id="3.10.129.10">
    <property type="entry name" value="Hotdog Thioesterase"/>
    <property type="match status" value="1"/>
</dbReference>
<dbReference type="InterPro" id="IPR002539">
    <property type="entry name" value="MaoC-like_dom"/>
</dbReference>
<dbReference type="Pfam" id="PF22622">
    <property type="entry name" value="MFE-2_hydrat-2_N"/>
    <property type="match status" value="1"/>
</dbReference>
<dbReference type="Proteomes" id="UP001059836">
    <property type="component" value="Chromosome"/>
</dbReference>
<feature type="domain" description="MaoC-like" evidence="2">
    <location>
        <begin position="164"/>
        <end position="274"/>
    </location>
</feature>
<comment type="similarity">
    <text evidence="1">Belongs to the enoyl-CoA hydratase/isomerase family.</text>
</comment>
<dbReference type="InterPro" id="IPR054357">
    <property type="entry name" value="MFE-2_N"/>
</dbReference>
<evidence type="ECO:0000259" key="2">
    <source>
        <dbReference type="Pfam" id="PF01575"/>
    </source>
</evidence>
<gene>
    <name evidence="4" type="ORF">GII31_03145</name>
</gene>
<evidence type="ECO:0000256" key="1">
    <source>
        <dbReference type="ARBA" id="ARBA00005254"/>
    </source>
</evidence>
<dbReference type="SUPFAM" id="SSF54637">
    <property type="entry name" value="Thioesterase/thiol ester dehydrase-isomerase"/>
    <property type="match status" value="2"/>
</dbReference>
<dbReference type="Pfam" id="PF01575">
    <property type="entry name" value="MaoC_dehydratas"/>
    <property type="match status" value="1"/>
</dbReference>
<keyword evidence="5" id="KW-1185">Reference proteome</keyword>
<sequence>MIDHTKVGSPAANWERTWTTRDTMLYAVSVGAGAHDPTDELRFTTDNTSGITQQVLPTFVTVMAAGEAATQNPLTVLGDIAVTSIVHGGQRITLHNDIPPAGSVVSRGSIAAIYDKGRHAAIVLASTITDADDGTPYADIETTMILTGEGGFGGNPGPKASWSVPDREPDEIVTDHTRPEQALLYRLNSDRNPLHSDPAFAAFMGRTRPTLHGLCTYGYAGRAVLATVAESDPGRFGSFFARFAAPVEPGDELHTLIWRTENGALFQTKVGDTVVLDHGEFRLR</sequence>
<dbReference type="RefSeq" id="WP_213246742.1">
    <property type="nucleotide sequence ID" value="NZ_CP045806.1"/>
</dbReference>
<dbReference type="PANTHER" id="PTHR13078">
    <property type="entry name" value="PEROXISOMAL MULTIFUNCTIONAL ENZYME TYPE 2-RELATED"/>
    <property type="match status" value="1"/>
</dbReference>
<dbReference type="CDD" id="cd03448">
    <property type="entry name" value="HDE_HSD"/>
    <property type="match status" value="1"/>
</dbReference>
<protein>
    <submittedName>
        <fullName evidence="4">Enoyl-CoA hydratase</fullName>
    </submittedName>
</protein>
<evidence type="ECO:0000313" key="4">
    <source>
        <dbReference type="EMBL" id="QHN34053.1"/>
    </source>
</evidence>
<dbReference type="EMBL" id="CP045809">
    <property type="protein sequence ID" value="QHN34053.1"/>
    <property type="molecule type" value="Genomic_DNA"/>
</dbReference>
<evidence type="ECO:0000259" key="3">
    <source>
        <dbReference type="Pfam" id="PF22622"/>
    </source>
</evidence>
<evidence type="ECO:0000313" key="5">
    <source>
        <dbReference type="Proteomes" id="UP001059836"/>
    </source>
</evidence>
<dbReference type="InterPro" id="IPR029069">
    <property type="entry name" value="HotDog_dom_sf"/>
</dbReference>
<organism evidence="4 5">
    <name type="scientific">Gordonia pseudamarae</name>
    <dbReference type="NCBI Taxonomy" id="2831662"/>
    <lineage>
        <taxon>Bacteria</taxon>
        <taxon>Bacillati</taxon>
        <taxon>Actinomycetota</taxon>
        <taxon>Actinomycetes</taxon>
        <taxon>Mycobacteriales</taxon>
        <taxon>Gordoniaceae</taxon>
        <taxon>Gordonia</taxon>
    </lineage>
</organism>
<reference evidence="4" key="1">
    <citation type="journal article" date="2021" name="Nat. Microbiol.">
        <title>Cocultivation of an ultrasmall environmental parasitic bacterium with lytic ability against bacteria associated with wastewater foams.</title>
        <authorList>
            <person name="Batinovic S."/>
            <person name="Rose J.J.A."/>
            <person name="Ratcliffe J."/>
            <person name="Seviour R.J."/>
            <person name="Petrovski S."/>
        </authorList>
    </citation>
    <scope>NUCLEOTIDE SEQUENCE</scope>
    <source>
        <strain evidence="4">CON9</strain>
    </source>
</reference>